<sequence>MRRLYKFIKYILMFSFFIIFNFILLNSIKEQTPAYEEMKPKIILISHVYSNPYWKYVKSGAEKAAKERGAVVEFQGPDYASVEEGVKLINMAYAAKVSGIITYVQDEASYKSVIDKVIMGGIPLVTVDSDAESSKRLAYVGTDNVAAGSAGAKEMIKQVGRNGDVAIIMGGRNVKNQIERVKGFTDYIKNNSSLAISDIESSDSYLLEAELAAKRILMNHSNIKAIFCTSALDGQGAAKALKSTGFEGNVKIISFDDLPETLEFIENGTIAATIVQNPYAMGYKSVNIIMDIMEGKDIKGIFPTDVTVVSKENLDKFRKRQSDYDGEDK</sequence>
<keyword evidence="4" id="KW-0472">Membrane</keyword>
<dbReference type="Gene3D" id="3.40.50.2300">
    <property type="match status" value="2"/>
</dbReference>
<comment type="subcellular location">
    <subcellularLocation>
        <location evidence="1">Cell envelope</location>
    </subcellularLocation>
</comment>
<keyword evidence="4" id="KW-1133">Transmembrane helix</keyword>
<feature type="domain" description="Periplasmic binding protein" evidence="5">
    <location>
        <begin position="42"/>
        <end position="296"/>
    </location>
</feature>
<dbReference type="CDD" id="cd06314">
    <property type="entry name" value="PBP1_tmGBP"/>
    <property type="match status" value="1"/>
</dbReference>
<keyword evidence="4" id="KW-0812">Transmembrane</keyword>
<evidence type="ECO:0000256" key="2">
    <source>
        <dbReference type="ARBA" id="ARBA00007639"/>
    </source>
</evidence>
<dbReference type="InterPro" id="IPR025997">
    <property type="entry name" value="SBP_2_dom"/>
</dbReference>
<accession>A0ABQ5NAX6</accession>
<evidence type="ECO:0000256" key="3">
    <source>
        <dbReference type="ARBA" id="ARBA00022729"/>
    </source>
</evidence>
<gene>
    <name evidence="6" type="ORF">bsdE14_36100</name>
</gene>
<proteinExistence type="inferred from homology"/>
<evidence type="ECO:0000259" key="5">
    <source>
        <dbReference type="Pfam" id="PF13407"/>
    </source>
</evidence>
<dbReference type="PANTHER" id="PTHR46847">
    <property type="entry name" value="D-ALLOSE-BINDING PERIPLASMIC PROTEIN-RELATED"/>
    <property type="match status" value="1"/>
</dbReference>
<evidence type="ECO:0000256" key="1">
    <source>
        <dbReference type="ARBA" id="ARBA00004196"/>
    </source>
</evidence>
<dbReference type="SUPFAM" id="SSF53822">
    <property type="entry name" value="Periplasmic binding protein-like I"/>
    <property type="match status" value="1"/>
</dbReference>
<evidence type="ECO:0000313" key="6">
    <source>
        <dbReference type="EMBL" id="GLC32200.1"/>
    </source>
</evidence>
<dbReference type="EMBL" id="BRXR01000001">
    <property type="protein sequence ID" value="GLC32200.1"/>
    <property type="molecule type" value="Genomic_DNA"/>
</dbReference>
<evidence type="ECO:0000313" key="7">
    <source>
        <dbReference type="Proteomes" id="UP001208567"/>
    </source>
</evidence>
<dbReference type="Pfam" id="PF13407">
    <property type="entry name" value="Peripla_BP_4"/>
    <property type="match status" value="1"/>
</dbReference>
<comment type="similarity">
    <text evidence="2">Belongs to the bacterial solute-binding protein 2 family.</text>
</comment>
<keyword evidence="7" id="KW-1185">Reference proteome</keyword>
<feature type="transmembrane region" description="Helical" evidence="4">
    <location>
        <begin position="7"/>
        <end position="25"/>
    </location>
</feature>
<name>A0ABQ5NAX6_9CLOT</name>
<dbReference type="InterPro" id="IPR028082">
    <property type="entry name" value="Peripla_BP_I"/>
</dbReference>
<keyword evidence="3" id="KW-0732">Signal</keyword>
<comment type="caution">
    <text evidence="6">The sequence shown here is derived from an EMBL/GenBank/DDBJ whole genome shotgun (WGS) entry which is preliminary data.</text>
</comment>
<protein>
    <recommendedName>
        <fullName evidence="5">Periplasmic binding protein domain-containing protein</fullName>
    </recommendedName>
</protein>
<dbReference type="PANTHER" id="PTHR46847:SF1">
    <property type="entry name" value="D-ALLOSE-BINDING PERIPLASMIC PROTEIN-RELATED"/>
    <property type="match status" value="1"/>
</dbReference>
<dbReference type="Proteomes" id="UP001208567">
    <property type="component" value="Unassembled WGS sequence"/>
</dbReference>
<evidence type="ECO:0000256" key="4">
    <source>
        <dbReference type="SAM" id="Phobius"/>
    </source>
</evidence>
<organism evidence="6 7">
    <name type="scientific">Clostridium omnivorum</name>
    <dbReference type="NCBI Taxonomy" id="1604902"/>
    <lineage>
        <taxon>Bacteria</taxon>
        <taxon>Bacillati</taxon>
        <taxon>Bacillota</taxon>
        <taxon>Clostridia</taxon>
        <taxon>Eubacteriales</taxon>
        <taxon>Clostridiaceae</taxon>
        <taxon>Clostridium</taxon>
    </lineage>
</organism>
<dbReference type="RefSeq" id="WP_264851509.1">
    <property type="nucleotide sequence ID" value="NZ_BRXR01000001.1"/>
</dbReference>
<reference evidence="6 7" key="1">
    <citation type="journal article" date="2024" name="Int. J. Syst. Evol. Microbiol.">
        <title>Clostridium omnivorum sp. nov., isolated from anoxic soil under the treatment of reductive soil disinfestation.</title>
        <authorList>
            <person name="Ueki A."/>
            <person name="Tonouchi A."/>
            <person name="Kaku N."/>
            <person name="Honma S."/>
            <person name="Ueki K."/>
        </authorList>
    </citation>
    <scope>NUCLEOTIDE SEQUENCE [LARGE SCALE GENOMIC DNA]</scope>
    <source>
        <strain evidence="6 7">E14</strain>
    </source>
</reference>